<evidence type="ECO:0000313" key="4">
    <source>
        <dbReference type="Proteomes" id="UP000053860"/>
    </source>
</evidence>
<dbReference type="PATRIC" id="fig|294710.3.peg.407"/>
<dbReference type="AlphaFoldDB" id="A0A117M136"/>
<dbReference type="EMBL" id="LGGN01000018">
    <property type="protein sequence ID" value="KUK78594.1"/>
    <property type="molecule type" value="Genomic_DNA"/>
</dbReference>
<reference evidence="4" key="1">
    <citation type="journal article" date="2015" name="MBio">
        <title>Genome-Resolved Metagenomic Analysis Reveals Roles for Candidate Phyla and Other Microbial Community Members in Biogeochemical Transformations in Oil Reservoirs.</title>
        <authorList>
            <person name="Hu P."/>
            <person name="Tom L."/>
            <person name="Singh A."/>
            <person name="Thomas B.C."/>
            <person name="Baker B.J."/>
            <person name="Piceno Y.M."/>
            <person name="Andersen G.L."/>
            <person name="Banfield J.F."/>
        </authorList>
    </citation>
    <scope>NUCLEOTIDE SEQUENCE [LARGE SCALE GENOMIC DNA]</scope>
</reference>
<dbReference type="PANTHER" id="PTHR42776">
    <property type="entry name" value="SERINE PEPTIDASE S9 FAMILY MEMBER"/>
    <property type="match status" value="1"/>
</dbReference>
<dbReference type="Proteomes" id="UP000053860">
    <property type="component" value="Unassembled WGS sequence"/>
</dbReference>
<dbReference type="InterPro" id="IPR029058">
    <property type="entry name" value="AB_hydrolase_fold"/>
</dbReference>
<organism evidence="3 4">
    <name type="scientific">Proteiniphilum acetatigenes</name>
    <dbReference type="NCBI Taxonomy" id="294710"/>
    <lineage>
        <taxon>Bacteria</taxon>
        <taxon>Pseudomonadati</taxon>
        <taxon>Bacteroidota</taxon>
        <taxon>Bacteroidia</taxon>
        <taxon>Bacteroidales</taxon>
        <taxon>Dysgonomonadaceae</taxon>
        <taxon>Proteiniphilum</taxon>
    </lineage>
</organism>
<dbReference type="Pfam" id="PF00326">
    <property type="entry name" value="Peptidase_S9"/>
    <property type="match status" value="1"/>
</dbReference>
<dbReference type="Gene3D" id="2.120.10.30">
    <property type="entry name" value="TolB, C-terminal domain"/>
    <property type="match status" value="1"/>
</dbReference>
<keyword evidence="1" id="KW-0378">Hydrolase</keyword>
<comment type="caution">
    <text evidence="3">The sequence shown here is derived from an EMBL/GenBank/DDBJ whole genome shotgun (WGS) entry which is preliminary data.</text>
</comment>
<dbReference type="InterPro" id="IPR011042">
    <property type="entry name" value="6-blade_b-propeller_TolB-like"/>
</dbReference>
<sequence length="809" mass="92675">MRIPNLLYIFLLFMTTTMIQSQEKITFQTPPKEILELVDIERAPIVEMDSRKEQMLFYYRDNFKSLAELNQPELRLGGLRINPDASISSTITYYNDIRYKKRVEKELHKIAGLPADARMTYFSFSPDETKLAFIHTTDQGVELWVVDLTELTAHRITGPTLNANVGIPYCWFPGSTSLLVRMLPADRAPLIDTEKALPEGPIVSVSDGEISQNRTYQDLLKNPLDEINFERLLTSELYRVNLNGTMEQWKEAGMYIDQEFSPGGDYLLLTTLEHPFSYLVPWYSFPNRTDLYHADGRFLMNFSRQPLLDNLPVGFMATWQGRRNIHWRADKPATLAWVEALDKGDPEAEVPYRDKLFELEAPFTGNPRSLVKTTQRFAGVIWGNNNYAVVHDRWWNNRNSKTYLFNPSDNNSEPQILSDRNYQDAYSHPGTFQTEKNDLGSYTLKIDGTTAYLFGEGFTPDGQFPFIDALDLKTLRKKRIYQSEVKGEAETLIAFIDSRKGSVITCLESPTEYPNYYIRDIRRKKKPVALTAFENPFKSMEGVYKEVISYQRADGVSLTGTLYLPAGYDREKNEKLPMIMWAYPTEYKDKNSAGQNTTNPYSFTYLSYGNPIYWVTRGYAVLNDAAFPIVGEGDKEPNDSFVEQLVANAKAAIDAVDALGYIDRDRVAVGGHSYGAFMTANLLTHSDLFAAGIARSGAYNRTLTPFGFQSEERNYWDAPEVYQSMSPFMHAHKMKTPLLLVHGEADNNSGTHTMQSERYFQALKSFGAPVRLVILPKESHGYVARENILHLLWEQDQWLEKYVKNRKKE</sequence>
<accession>A0A117M136</accession>
<gene>
    <name evidence="3" type="ORF">XD92_0198</name>
</gene>
<name>A0A117M136_9BACT</name>
<dbReference type="PANTHER" id="PTHR42776:SF28">
    <property type="entry name" value="GLUTAMYL ENDOPEPTIDASE, CHLOROPLASTIC-RELATED"/>
    <property type="match status" value="1"/>
</dbReference>
<protein>
    <submittedName>
        <fullName evidence="3">Prolyl oligopeptidase</fullName>
    </submittedName>
</protein>
<dbReference type="InterPro" id="IPR001375">
    <property type="entry name" value="Peptidase_S9_cat"/>
</dbReference>
<feature type="domain" description="Peptidase S9 prolyl oligopeptidase catalytic" evidence="2">
    <location>
        <begin position="650"/>
        <end position="805"/>
    </location>
</feature>
<dbReference type="Gene3D" id="3.40.50.1820">
    <property type="entry name" value="alpha/beta hydrolase"/>
    <property type="match status" value="1"/>
</dbReference>
<evidence type="ECO:0000313" key="3">
    <source>
        <dbReference type="EMBL" id="KUK78594.1"/>
    </source>
</evidence>
<dbReference type="GO" id="GO:0004252">
    <property type="term" value="F:serine-type endopeptidase activity"/>
    <property type="evidence" value="ECO:0007669"/>
    <property type="project" value="TreeGrafter"/>
</dbReference>
<evidence type="ECO:0000256" key="1">
    <source>
        <dbReference type="ARBA" id="ARBA00022801"/>
    </source>
</evidence>
<dbReference type="GO" id="GO:0006508">
    <property type="term" value="P:proteolysis"/>
    <property type="evidence" value="ECO:0007669"/>
    <property type="project" value="InterPro"/>
</dbReference>
<evidence type="ECO:0000259" key="2">
    <source>
        <dbReference type="Pfam" id="PF00326"/>
    </source>
</evidence>
<proteinExistence type="predicted"/>
<dbReference type="SUPFAM" id="SSF82171">
    <property type="entry name" value="DPP6 N-terminal domain-like"/>
    <property type="match status" value="1"/>
</dbReference>
<dbReference type="SUPFAM" id="SSF53474">
    <property type="entry name" value="alpha/beta-Hydrolases"/>
    <property type="match status" value="1"/>
</dbReference>